<protein>
    <recommendedName>
        <fullName evidence="3">Big-1 domain-containing protein</fullName>
    </recommendedName>
</protein>
<dbReference type="EMBL" id="QMEB01000091">
    <property type="protein sequence ID" value="NMG20389.1"/>
    <property type="molecule type" value="Genomic_DNA"/>
</dbReference>
<dbReference type="InterPro" id="IPR059226">
    <property type="entry name" value="Choice_anch_Q_dom"/>
</dbReference>
<dbReference type="PROSITE" id="PS51127">
    <property type="entry name" value="BIG1"/>
    <property type="match status" value="1"/>
</dbReference>
<evidence type="ECO:0000313" key="5">
    <source>
        <dbReference type="Proteomes" id="UP000718564"/>
    </source>
</evidence>
<evidence type="ECO:0000259" key="3">
    <source>
        <dbReference type="PROSITE" id="PS51127"/>
    </source>
</evidence>
<evidence type="ECO:0000256" key="1">
    <source>
        <dbReference type="ARBA" id="ARBA00010116"/>
    </source>
</evidence>
<dbReference type="SUPFAM" id="SSF69318">
    <property type="entry name" value="Integrin alpha N-terminal domain"/>
    <property type="match status" value="2"/>
</dbReference>
<keyword evidence="5" id="KW-1185">Reference proteome</keyword>
<dbReference type="InterPro" id="IPR008964">
    <property type="entry name" value="Invasin/intimin_cell_adhesion"/>
</dbReference>
<feature type="domain" description="Big-1" evidence="3">
    <location>
        <begin position="281"/>
        <end position="407"/>
    </location>
</feature>
<dbReference type="Gene3D" id="2.60.40.10">
    <property type="entry name" value="Immunoglobulins"/>
    <property type="match status" value="3"/>
</dbReference>
<organism evidence="4 5">
    <name type="scientific">Brasilonema bromeliae SPC951</name>
    <dbReference type="NCBI Taxonomy" id="385972"/>
    <lineage>
        <taxon>Bacteria</taxon>
        <taxon>Bacillati</taxon>
        <taxon>Cyanobacteriota</taxon>
        <taxon>Cyanophyceae</taxon>
        <taxon>Nostocales</taxon>
        <taxon>Scytonemataceae</taxon>
        <taxon>Brasilonema</taxon>
        <taxon>Bromeliae group (in: Brasilonema)</taxon>
    </lineage>
</organism>
<dbReference type="Pfam" id="PF13517">
    <property type="entry name" value="FG-GAP_3"/>
    <property type="match status" value="1"/>
</dbReference>
<sequence>MELGNTVVAENTTAGKAEFADLRGWFFNTTAAARNTLRLTGYTARPQPGNVVGVLDTGATLFNTSAAVTVAANGTSTTPLVPGLGALADHGGGLLTRVPQAGSVLIDITNTGGYTELQSLPGVATNLDERGSGFARRAGFTLDAGAVEVQNPGTFLVVPALPGQFGPPQQVTAPNSLFPQPITVSAQDEYGLPVTTQKVELQFNPVGSGVGATFPLGSKLVINPDAPATAGSGSGFVYLAARPVVGTFTQTASFGGQQLGFRLYVRPGLGSSDVIRPTLPADGSVPAQFQAVVGTDYAPLSVTVRDSSGTPLAGATVTFTVVLPAGGKGSDNPFAVPAVSASGSFTAGGDPAVVSQLATVTSDASGVATITLKAGTKAGLVTVLVSATATNTNGLLQVAANDTVTLQNLPDVASRVSPALPDADGNEQSGNGQLVRILSAPAKPLVFLVSDQYLNPRPGVTVTLNDLDTGRLAGLANDGVTAVSDADGRATFSAATGNAAVANAQVEAAPYTVRASAGELVADVQLTNVPGLPAGLAILDGNNQSAPVSDSRVAVGESNQFPSLLRVRVTDAGGNPVPAGTVISFTGVGIRFESARVPTGDDGVAEVRVAPSEQAGTFTATALADTGASATFTLTATAGLPTSVAVIAGDAQTARAGATLSPVRVQVLDQYQNPVPGVAVTVAGGGGTFTSTLTGADGRSTVTVVAGAVAGQYTASASVGSLTAGFGFTVTGIPVDLDNPPPVVGLPSLTAVGLGDGIASRVTVYNPDGSVRTQFTPFDPGFLGGTRAAVARDPRGNRVVVVPGPGRFPDARVFSADDGTEVATFQPFEVGFTGGLFVASADIDRDGYEDYVFSADVGGGPRVKITSGKTGATLQDFFGIEDTNFRGGARVAVGDVNGDGTPDLIVAAGVGGGPRVAVYDGTTVIGVRNTPRRLVGDFFAFEQALRNGAYVAAGDVDGDGKAEVVLGGGPGGGPRVRVLSGADLLNNRQTAVSDFFAGPQTDRGGVKVTVRDLSGQTGTTGAKSDLVAASGSGDGSRVTVYLGSQLRPGQPPAARGFDDLSGFRGGVFVG</sequence>
<gene>
    <name evidence="4" type="ORF">DP116_13325</name>
</gene>
<reference evidence="4 5" key="1">
    <citation type="submission" date="2018-06" db="EMBL/GenBank/DDBJ databases">
        <title>Comparative genomics of Brasilonema spp. strains.</title>
        <authorList>
            <person name="Alvarenga D.O."/>
            <person name="Fiore M.F."/>
            <person name="Varani A.M."/>
        </authorList>
    </citation>
    <scope>NUCLEOTIDE SEQUENCE [LARGE SCALE GENOMIC DNA]</scope>
    <source>
        <strain evidence="4 5">SPC951</strain>
    </source>
</reference>
<comment type="caution">
    <text evidence="4">The sequence shown here is derived from an EMBL/GenBank/DDBJ whole genome shotgun (WGS) entry which is preliminary data.</text>
</comment>
<dbReference type="Gene3D" id="2.130.10.130">
    <property type="entry name" value="Integrin alpha, N-terminal"/>
    <property type="match status" value="1"/>
</dbReference>
<dbReference type="Proteomes" id="UP000718564">
    <property type="component" value="Unassembled WGS sequence"/>
</dbReference>
<dbReference type="NCBIfam" id="NF041518">
    <property type="entry name" value="choice_anch_Q"/>
    <property type="match status" value="1"/>
</dbReference>
<dbReference type="InterPro" id="IPR013517">
    <property type="entry name" value="FG-GAP"/>
</dbReference>
<dbReference type="InterPro" id="IPR028994">
    <property type="entry name" value="Integrin_alpha_N"/>
</dbReference>
<dbReference type="InterPro" id="IPR013783">
    <property type="entry name" value="Ig-like_fold"/>
</dbReference>
<evidence type="ECO:0000313" key="4">
    <source>
        <dbReference type="EMBL" id="NMG20389.1"/>
    </source>
</evidence>
<name>A0ABX1P7W0_9CYAN</name>
<accession>A0ABX1P7W0</accession>
<keyword evidence="2" id="KW-0732">Signal</keyword>
<proteinExistence type="inferred from homology"/>
<comment type="similarity">
    <text evidence="1">Belongs to the intimin/invasin family.</text>
</comment>
<dbReference type="SUPFAM" id="SSF49373">
    <property type="entry name" value="Invasin/intimin cell-adhesion fragments"/>
    <property type="match status" value="3"/>
</dbReference>
<dbReference type="InterPro" id="IPR003344">
    <property type="entry name" value="Big_1_dom"/>
</dbReference>
<evidence type="ECO:0000256" key="2">
    <source>
        <dbReference type="ARBA" id="ARBA00022729"/>
    </source>
</evidence>